<evidence type="ECO:0000256" key="1">
    <source>
        <dbReference type="SAM" id="Phobius"/>
    </source>
</evidence>
<dbReference type="Proteomes" id="UP001549749">
    <property type="component" value="Unassembled WGS sequence"/>
</dbReference>
<keyword evidence="1" id="KW-1133">Transmembrane helix</keyword>
<gene>
    <name evidence="2" type="ORF">ABR189_06810</name>
</gene>
<name>A0ABV2T221_9BACT</name>
<keyword evidence="3" id="KW-1185">Reference proteome</keyword>
<reference evidence="2 3" key="1">
    <citation type="submission" date="2024-06" db="EMBL/GenBank/DDBJ databases">
        <title>Chitinophaga defluvii sp. nov., isolated from municipal sewage.</title>
        <authorList>
            <person name="Zhang L."/>
        </authorList>
    </citation>
    <scope>NUCLEOTIDE SEQUENCE [LARGE SCALE GENOMIC DNA]</scope>
    <source>
        <strain evidence="2 3">H8</strain>
    </source>
</reference>
<sequence>MYTTLLILTIAFFAAHVFLLFTSFGKAGFQKTKYLFSHITLWACGIFAYLIASLYAGKGVSAVADVFDTPMKQGFLILLVIILSIVAHTIVKFLVLPRFLADKEK</sequence>
<dbReference type="RefSeq" id="WP_354659711.1">
    <property type="nucleotide sequence ID" value="NZ_JBEXAC010000001.1"/>
</dbReference>
<dbReference type="EMBL" id="JBEXAC010000001">
    <property type="protein sequence ID" value="MET6997071.1"/>
    <property type="molecule type" value="Genomic_DNA"/>
</dbReference>
<comment type="caution">
    <text evidence="2">The sequence shown here is derived from an EMBL/GenBank/DDBJ whole genome shotgun (WGS) entry which is preliminary data.</text>
</comment>
<accession>A0ABV2T221</accession>
<organism evidence="2 3">
    <name type="scientific">Chitinophaga defluvii</name>
    <dbReference type="NCBI Taxonomy" id="3163343"/>
    <lineage>
        <taxon>Bacteria</taxon>
        <taxon>Pseudomonadati</taxon>
        <taxon>Bacteroidota</taxon>
        <taxon>Chitinophagia</taxon>
        <taxon>Chitinophagales</taxon>
        <taxon>Chitinophagaceae</taxon>
        <taxon>Chitinophaga</taxon>
    </lineage>
</organism>
<proteinExistence type="predicted"/>
<keyword evidence="1" id="KW-0472">Membrane</keyword>
<feature type="transmembrane region" description="Helical" evidence="1">
    <location>
        <begin position="34"/>
        <end position="55"/>
    </location>
</feature>
<feature type="transmembrane region" description="Helical" evidence="1">
    <location>
        <begin position="6"/>
        <end position="22"/>
    </location>
</feature>
<protein>
    <submittedName>
        <fullName evidence="2">Uncharacterized protein</fullName>
    </submittedName>
</protein>
<evidence type="ECO:0000313" key="2">
    <source>
        <dbReference type="EMBL" id="MET6997071.1"/>
    </source>
</evidence>
<evidence type="ECO:0000313" key="3">
    <source>
        <dbReference type="Proteomes" id="UP001549749"/>
    </source>
</evidence>
<keyword evidence="1" id="KW-0812">Transmembrane</keyword>
<feature type="transmembrane region" description="Helical" evidence="1">
    <location>
        <begin position="75"/>
        <end position="95"/>
    </location>
</feature>